<dbReference type="InterPro" id="IPR013763">
    <property type="entry name" value="Cyclin-like_dom"/>
</dbReference>
<feature type="domain" description="Cyclin C-terminal" evidence="4">
    <location>
        <begin position="143"/>
        <end position="279"/>
    </location>
</feature>
<sequence>MFERDFAQIQEHWDFLLQDEKVSPLMSDTLRSDPEVSKMRKYLIEFVLQIGDRLSQRTLTMQIAVNYLDRLFEIGHLELIKKDKHLWAVTALLLASKYDELDQNIPYIQEFGKVSSRAKYTYEEVTKCEAKFLDLLKWDLISICPSYFLSVLLYLCDPANAKPVEKAKKMGLTMSKDKLKQMNKFSEFFMDIAYQSLELQKYKFSIQAIASLIAARKILGIKPMWDKSLESFTKYQYKDCRDCFEKLFSKYEKHFSKSRTKATKKDKENINFLETKSKTKKRIINRGSKRTNDRGKINKLHSLSRIVTSKTKGQNMCKNSSQPMINNFCQRKASYCNYIKGSRIQVTLNNDRSKKNGRCSGASSVCSTTNFSKKRSSADCNIRLKNKMMQSTVTTPSNVMVSKISRNLGTRKLVGNSTSRNLPSNQCKVNRLKVDSNKGMYRGAESQYHTTKVKSSRNRSVSTKLKQFSSSVHSNLRLRDLPKKRFVPKIKANPQRKVLHKKDLNLIHVTLDSSDLNECNFTMTDESENSTYLLSNRPRKVKCISNIKLLDSSRLNQTAKYSFQNRTKCN</sequence>
<dbReference type="CDD" id="cd20529">
    <property type="entry name" value="CYCLIN_CCNJ-like_rpt2"/>
    <property type="match status" value="1"/>
</dbReference>
<comment type="similarity">
    <text evidence="2">Belongs to the cyclin family.</text>
</comment>
<reference evidence="5" key="1">
    <citation type="submission" date="2023-07" db="EMBL/GenBank/DDBJ databases">
        <authorList>
            <consortium name="AG Swart"/>
            <person name="Singh M."/>
            <person name="Singh A."/>
            <person name="Seah K."/>
            <person name="Emmerich C."/>
        </authorList>
    </citation>
    <scope>NUCLEOTIDE SEQUENCE</scope>
    <source>
        <strain evidence="5">DP1</strain>
    </source>
</reference>
<feature type="domain" description="Cyclin-like" evidence="3">
    <location>
        <begin position="168"/>
        <end position="249"/>
    </location>
</feature>
<dbReference type="SMART" id="SM00385">
    <property type="entry name" value="CYCLIN"/>
    <property type="match status" value="2"/>
</dbReference>
<dbReference type="Pfam" id="PF02984">
    <property type="entry name" value="Cyclin_C"/>
    <property type="match status" value="1"/>
</dbReference>
<dbReference type="SMART" id="SM01332">
    <property type="entry name" value="Cyclin_C"/>
    <property type="match status" value="1"/>
</dbReference>
<evidence type="ECO:0000256" key="2">
    <source>
        <dbReference type="RuleBase" id="RU000383"/>
    </source>
</evidence>
<organism evidence="5 6">
    <name type="scientific">Euplotes crassus</name>
    <dbReference type="NCBI Taxonomy" id="5936"/>
    <lineage>
        <taxon>Eukaryota</taxon>
        <taxon>Sar</taxon>
        <taxon>Alveolata</taxon>
        <taxon>Ciliophora</taxon>
        <taxon>Intramacronucleata</taxon>
        <taxon>Spirotrichea</taxon>
        <taxon>Hypotrichia</taxon>
        <taxon>Euplotida</taxon>
        <taxon>Euplotidae</taxon>
        <taxon>Moneuplotes</taxon>
    </lineage>
</organism>
<dbReference type="InterPro" id="IPR006671">
    <property type="entry name" value="Cyclin_N"/>
</dbReference>
<dbReference type="Pfam" id="PF00134">
    <property type="entry name" value="Cyclin_N"/>
    <property type="match status" value="1"/>
</dbReference>
<proteinExistence type="inferred from homology"/>
<gene>
    <name evidence="5" type="ORF">ECRASSUSDP1_LOCUS4372</name>
</gene>
<keyword evidence="6" id="KW-1185">Reference proteome</keyword>
<dbReference type="SUPFAM" id="SSF47954">
    <property type="entry name" value="Cyclin-like"/>
    <property type="match status" value="2"/>
</dbReference>
<comment type="caution">
    <text evidence="5">The sequence shown here is derived from an EMBL/GenBank/DDBJ whole genome shotgun (WGS) entry which is preliminary data.</text>
</comment>
<protein>
    <submittedName>
        <fullName evidence="5">Uncharacterized protein</fullName>
    </submittedName>
</protein>
<dbReference type="AlphaFoldDB" id="A0AAD1U611"/>
<accession>A0AAD1U611</accession>
<dbReference type="InterPro" id="IPR004367">
    <property type="entry name" value="Cyclin_C-dom"/>
</dbReference>
<name>A0AAD1U611_EUPCR</name>
<dbReference type="PANTHER" id="PTHR10177">
    <property type="entry name" value="CYCLINS"/>
    <property type="match status" value="1"/>
</dbReference>
<dbReference type="InterPro" id="IPR039361">
    <property type="entry name" value="Cyclin"/>
</dbReference>
<evidence type="ECO:0000313" key="6">
    <source>
        <dbReference type="Proteomes" id="UP001295684"/>
    </source>
</evidence>
<dbReference type="EMBL" id="CAMPGE010004195">
    <property type="protein sequence ID" value="CAI2363042.1"/>
    <property type="molecule type" value="Genomic_DNA"/>
</dbReference>
<dbReference type="Proteomes" id="UP001295684">
    <property type="component" value="Unassembled WGS sequence"/>
</dbReference>
<evidence type="ECO:0000259" key="4">
    <source>
        <dbReference type="SMART" id="SM01332"/>
    </source>
</evidence>
<evidence type="ECO:0000313" key="5">
    <source>
        <dbReference type="EMBL" id="CAI2363042.1"/>
    </source>
</evidence>
<evidence type="ECO:0000256" key="1">
    <source>
        <dbReference type="ARBA" id="ARBA00023127"/>
    </source>
</evidence>
<evidence type="ECO:0000259" key="3">
    <source>
        <dbReference type="SMART" id="SM00385"/>
    </source>
</evidence>
<dbReference type="Gene3D" id="1.10.472.10">
    <property type="entry name" value="Cyclin-like"/>
    <property type="match status" value="2"/>
</dbReference>
<dbReference type="InterPro" id="IPR036915">
    <property type="entry name" value="Cyclin-like_sf"/>
</dbReference>
<keyword evidence="1 2" id="KW-0195">Cyclin</keyword>
<feature type="domain" description="Cyclin-like" evidence="3">
    <location>
        <begin position="45"/>
        <end position="134"/>
    </location>
</feature>